<dbReference type="CDD" id="cd06433">
    <property type="entry name" value="GT_2_WfgS_like"/>
    <property type="match status" value="1"/>
</dbReference>
<proteinExistence type="predicted"/>
<dbReference type="EMBL" id="BAABBI010000001">
    <property type="protein sequence ID" value="GAA3784236.1"/>
    <property type="molecule type" value="Genomic_DNA"/>
</dbReference>
<gene>
    <name evidence="2" type="ORF">GCM10022271_15740</name>
</gene>
<dbReference type="Pfam" id="PF00535">
    <property type="entry name" value="Glycos_transf_2"/>
    <property type="match status" value="1"/>
</dbReference>
<evidence type="ECO:0000313" key="3">
    <source>
        <dbReference type="Proteomes" id="UP001501456"/>
    </source>
</evidence>
<dbReference type="RefSeq" id="WP_344729083.1">
    <property type="nucleotide sequence ID" value="NZ_BAABBI010000001.1"/>
</dbReference>
<reference evidence="3" key="1">
    <citation type="journal article" date="2019" name="Int. J. Syst. Evol. Microbiol.">
        <title>The Global Catalogue of Microorganisms (GCM) 10K type strain sequencing project: providing services to taxonomists for standard genome sequencing and annotation.</title>
        <authorList>
            <consortium name="The Broad Institute Genomics Platform"/>
            <consortium name="The Broad Institute Genome Sequencing Center for Infectious Disease"/>
            <person name="Wu L."/>
            <person name="Ma J."/>
        </authorList>
    </citation>
    <scope>NUCLEOTIDE SEQUENCE [LARGE SCALE GENOMIC DNA]</scope>
    <source>
        <strain evidence="3">JCM 17525</strain>
    </source>
</reference>
<sequence length="275" mass="31329">MSQAHYPKISIVTPSYNQGDFIEETITSVLAQQYPNLEYIVIDGGSTDNTLAILKKYDKQITYWVSEPDQGQSDAINKGFAKATGTIFGWLNSDDYLLPKALFHIANANWQPDIGAVVGIGHKVALNKNIVYTPQYYENITTDKLFMWTKGKNFMQPSCFFSKNAWDTCGPLNTELNYCMDVALWIAISKHFKFLRIPQQIAHAYIHEQAKTTADVEQMLMETYLMIASMGGIKTSRDLLFDFYNKEQKRLLSTNTLKNTHSIKTLVKAILKKIR</sequence>
<protein>
    <recommendedName>
        <fullName evidence="1">Glycosyltransferase 2-like domain-containing protein</fullName>
    </recommendedName>
</protein>
<organism evidence="2 3">
    <name type="scientific">Corallibacter vietnamensis</name>
    <dbReference type="NCBI Taxonomy" id="904130"/>
    <lineage>
        <taxon>Bacteria</taxon>
        <taxon>Pseudomonadati</taxon>
        <taxon>Bacteroidota</taxon>
        <taxon>Flavobacteriia</taxon>
        <taxon>Flavobacteriales</taxon>
        <taxon>Flavobacteriaceae</taxon>
        <taxon>Corallibacter</taxon>
    </lineage>
</organism>
<dbReference type="PANTHER" id="PTHR22916:SF65">
    <property type="entry name" value="SLR1065 PROTEIN"/>
    <property type="match status" value="1"/>
</dbReference>
<dbReference type="PANTHER" id="PTHR22916">
    <property type="entry name" value="GLYCOSYLTRANSFERASE"/>
    <property type="match status" value="1"/>
</dbReference>
<keyword evidence="3" id="KW-1185">Reference proteome</keyword>
<comment type="caution">
    <text evidence="2">The sequence shown here is derived from an EMBL/GenBank/DDBJ whole genome shotgun (WGS) entry which is preliminary data.</text>
</comment>
<name>A0ABP7H7G2_9FLAO</name>
<evidence type="ECO:0000259" key="1">
    <source>
        <dbReference type="Pfam" id="PF00535"/>
    </source>
</evidence>
<dbReference type="Gene3D" id="3.90.550.10">
    <property type="entry name" value="Spore Coat Polysaccharide Biosynthesis Protein SpsA, Chain A"/>
    <property type="match status" value="1"/>
</dbReference>
<dbReference type="Proteomes" id="UP001501456">
    <property type="component" value="Unassembled WGS sequence"/>
</dbReference>
<dbReference type="InterPro" id="IPR001173">
    <property type="entry name" value="Glyco_trans_2-like"/>
</dbReference>
<dbReference type="SUPFAM" id="SSF53448">
    <property type="entry name" value="Nucleotide-diphospho-sugar transferases"/>
    <property type="match status" value="1"/>
</dbReference>
<feature type="domain" description="Glycosyltransferase 2-like" evidence="1">
    <location>
        <begin position="10"/>
        <end position="159"/>
    </location>
</feature>
<dbReference type="InterPro" id="IPR029044">
    <property type="entry name" value="Nucleotide-diphossugar_trans"/>
</dbReference>
<evidence type="ECO:0000313" key="2">
    <source>
        <dbReference type="EMBL" id="GAA3784236.1"/>
    </source>
</evidence>
<accession>A0ABP7H7G2</accession>